<dbReference type="GO" id="GO:0008270">
    <property type="term" value="F:zinc ion binding"/>
    <property type="evidence" value="ECO:0007669"/>
    <property type="project" value="InterPro"/>
</dbReference>
<keyword evidence="9" id="KW-1185">Reference proteome</keyword>
<protein>
    <recommendedName>
        <fullName evidence="7">Zn(2)-C6 fungal-type domain-containing protein</fullName>
    </recommendedName>
</protein>
<comment type="subcellular location">
    <subcellularLocation>
        <location evidence="1">Nucleus</location>
    </subcellularLocation>
</comment>
<dbReference type="GO" id="GO:0000976">
    <property type="term" value="F:transcription cis-regulatory region binding"/>
    <property type="evidence" value="ECO:0007669"/>
    <property type="project" value="TreeGrafter"/>
</dbReference>
<feature type="region of interest" description="Disordered" evidence="6">
    <location>
        <begin position="123"/>
        <end position="150"/>
    </location>
</feature>
<dbReference type="InterPro" id="IPR001138">
    <property type="entry name" value="Zn2Cys6_DnaBD"/>
</dbReference>
<gene>
    <name evidence="8" type="ORF">PV09_05368</name>
</gene>
<organism evidence="8 9">
    <name type="scientific">Verruconis gallopava</name>
    <dbReference type="NCBI Taxonomy" id="253628"/>
    <lineage>
        <taxon>Eukaryota</taxon>
        <taxon>Fungi</taxon>
        <taxon>Dikarya</taxon>
        <taxon>Ascomycota</taxon>
        <taxon>Pezizomycotina</taxon>
        <taxon>Dothideomycetes</taxon>
        <taxon>Pleosporomycetidae</taxon>
        <taxon>Venturiales</taxon>
        <taxon>Sympoventuriaceae</taxon>
        <taxon>Verruconis</taxon>
    </lineage>
</organism>
<dbReference type="GO" id="GO:0005634">
    <property type="term" value="C:nucleus"/>
    <property type="evidence" value="ECO:0007669"/>
    <property type="project" value="UniProtKB-SubCell"/>
</dbReference>
<dbReference type="PROSITE" id="PS00463">
    <property type="entry name" value="ZN2_CY6_FUNGAL_1"/>
    <property type="match status" value="1"/>
</dbReference>
<feature type="region of interest" description="Disordered" evidence="6">
    <location>
        <begin position="1"/>
        <end position="23"/>
    </location>
</feature>
<dbReference type="SUPFAM" id="SSF57701">
    <property type="entry name" value="Zn2/Cys6 DNA-binding domain"/>
    <property type="match status" value="1"/>
</dbReference>
<dbReference type="GO" id="GO:0000981">
    <property type="term" value="F:DNA-binding transcription factor activity, RNA polymerase II-specific"/>
    <property type="evidence" value="ECO:0007669"/>
    <property type="project" value="InterPro"/>
</dbReference>
<evidence type="ECO:0000256" key="2">
    <source>
        <dbReference type="ARBA" id="ARBA00023015"/>
    </source>
</evidence>
<dbReference type="InParanoid" id="A0A0D2AAL4"/>
<dbReference type="InterPro" id="IPR051089">
    <property type="entry name" value="prtT"/>
</dbReference>
<dbReference type="AlphaFoldDB" id="A0A0D2AAL4"/>
<name>A0A0D2AAL4_9PEZI</name>
<dbReference type="CDD" id="cd00067">
    <property type="entry name" value="GAL4"/>
    <property type="match status" value="1"/>
</dbReference>
<evidence type="ECO:0000313" key="8">
    <source>
        <dbReference type="EMBL" id="KIW03615.1"/>
    </source>
</evidence>
<dbReference type="EMBL" id="KN847544">
    <property type="protein sequence ID" value="KIW03615.1"/>
    <property type="molecule type" value="Genomic_DNA"/>
</dbReference>
<evidence type="ECO:0000256" key="6">
    <source>
        <dbReference type="SAM" id="MobiDB-lite"/>
    </source>
</evidence>
<evidence type="ECO:0000256" key="5">
    <source>
        <dbReference type="ARBA" id="ARBA00023242"/>
    </source>
</evidence>
<dbReference type="PANTHER" id="PTHR31845:SF21">
    <property type="entry name" value="REGULATORY PROTEIN LEU3"/>
    <property type="match status" value="1"/>
</dbReference>
<reference evidence="8 9" key="1">
    <citation type="submission" date="2015-01" db="EMBL/GenBank/DDBJ databases">
        <title>The Genome Sequence of Ochroconis gallopava CBS43764.</title>
        <authorList>
            <consortium name="The Broad Institute Genomics Platform"/>
            <person name="Cuomo C."/>
            <person name="de Hoog S."/>
            <person name="Gorbushina A."/>
            <person name="Stielow B."/>
            <person name="Teixiera M."/>
            <person name="Abouelleil A."/>
            <person name="Chapman S.B."/>
            <person name="Priest M."/>
            <person name="Young S.K."/>
            <person name="Wortman J."/>
            <person name="Nusbaum C."/>
            <person name="Birren B."/>
        </authorList>
    </citation>
    <scope>NUCLEOTIDE SEQUENCE [LARGE SCALE GENOMIC DNA]</scope>
    <source>
        <strain evidence="8 9">CBS 43764</strain>
    </source>
</reference>
<dbReference type="SMART" id="SM00066">
    <property type="entry name" value="GAL4"/>
    <property type="match status" value="1"/>
</dbReference>
<dbReference type="OrthoDB" id="2341546at2759"/>
<dbReference type="Proteomes" id="UP000053259">
    <property type="component" value="Unassembled WGS sequence"/>
</dbReference>
<feature type="domain" description="Zn(2)-C6 fungal-type" evidence="7">
    <location>
        <begin position="41"/>
        <end position="74"/>
    </location>
</feature>
<proteinExistence type="predicted"/>
<dbReference type="CDD" id="cd12148">
    <property type="entry name" value="fungal_TF_MHR"/>
    <property type="match status" value="1"/>
</dbReference>
<evidence type="ECO:0000259" key="7">
    <source>
        <dbReference type="PROSITE" id="PS50048"/>
    </source>
</evidence>
<dbReference type="PANTHER" id="PTHR31845">
    <property type="entry name" value="FINGER DOMAIN PROTEIN, PUTATIVE-RELATED"/>
    <property type="match status" value="1"/>
</dbReference>
<evidence type="ECO:0000256" key="4">
    <source>
        <dbReference type="ARBA" id="ARBA00023163"/>
    </source>
</evidence>
<dbReference type="Gene3D" id="4.10.240.10">
    <property type="entry name" value="Zn(2)-C6 fungal-type DNA-binding domain"/>
    <property type="match status" value="1"/>
</dbReference>
<keyword evidence="4" id="KW-0804">Transcription</keyword>
<dbReference type="VEuPathDB" id="FungiDB:PV09_05368"/>
<dbReference type="Pfam" id="PF00172">
    <property type="entry name" value="Zn_clus"/>
    <property type="match status" value="1"/>
</dbReference>
<keyword evidence="5" id="KW-0539">Nucleus</keyword>
<evidence type="ECO:0000256" key="3">
    <source>
        <dbReference type="ARBA" id="ARBA00023125"/>
    </source>
</evidence>
<evidence type="ECO:0000313" key="9">
    <source>
        <dbReference type="Proteomes" id="UP000053259"/>
    </source>
</evidence>
<keyword evidence="2" id="KW-0805">Transcription regulation</keyword>
<dbReference type="GeneID" id="27313341"/>
<dbReference type="PROSITE" id="PS50048">
    <property type="entry name" value="ZN2_CY6_FUNGAL_2"/>
    <property type="match status" value="1"/>
</dbReference>
<accession>A0A0D2AAL4</accession>
<dbReference type="InterPro" id="IPR036864">
    <property type="entry name" value="Zn2-C6_fun-type_DNA-bd_sf"/>
</dbReference>
<sequence length="683" mass="76240">MDRGRHNGALPRSTPPNRHQHAPVPLRLQAGESSGHRLKTACSNCRQQKIKCRTNDDLVTPCERCARMSLTCAYEPRHVRGRRQRDKEALARAPKRMLVAKLTGDDNLRTSIAARSALSALPAPSPLAAGDSIHSRSSRSQKSSGITFTDTPIAHPSVAIIRSDQEPRLTSSGTDVMPPPPHPPHLHPQYTYQSSAQTLARSVDGLQLDADVIDNLFSKYFRCYHPFLPLIDSSLRPNDIYAQSSFLFWSILAVASRRWPKDPGLMPALRSRALTHAMTSIFSPTTGTSTITAILLLLSWSFPETQTYDEMPYVFSSALLHAAMRIGMNNPEATQDYSRIKLSLSEAECKRRFQLYAHCLVLYQRSSCCMGNSFGQIMTPFSQNSQQYMAALPLPLRFQMDVSDILVRASMAVAKNGLVISSQVQCSSFDSLLQNYLAELALCESRQSAKLSALELLYLKISELMLHAFQFFKTPADKHLESWRPAFDSACALVHQFNDLVKSMQIDLYGTFYVYHGVLLAACVILRCLKTPFAESIGDYYSTAQALLFSSINIQRNISVVEGDKPAKSSWGLQNLWRSNSAFRHSDGSWNLDLRVRSRFSSSVLYDTMWWVREEFTGQSGAYAKKSVPPPLSTPAFDSNEPGAFLTLSGTDVFAPDLFGDMAFTQDWVLNDWEVNTTGLEQS</sequence>
<keyword evidence="3" id="KW-0238">DNA-binding</keyword>
<dbReference type="RefSeq" id="XP_016213484.1">
    <property type="nucleotide sequence ID" value="XM_016358865.1"/>
</dbReference>
<evidence type="ECO:0000256" key="1">
    <source>
        <dbReference type="ARBA" id="ARBA00004123"/>
    </source>
</evidence>